<protein>
    <submittedName>
        <fullName evidence="1">Uncharacterized protein</fullName>
    </submittedName>
</protein>
<accession>A0A433SFQ0</accession>
<evidence type="ECO:0000313" key="1">
    <source>
        <dbReference type="EMBL" id="RUS67589.1"/>
    </source>
</evidence>
<dbReference type="RefSeq" id="WP_162615205.1">
    <property type="nucleotide sequence ID" value="NZ_PQSP01000001.1"/>
</dbReference>
<keyword evidence="2" id="KW-1185">Reference proteome</keyword>
<gene>
    <name evidence="1" type="ORF">CUZ56_00063</name>
</gene>
<dbReference type="AlphaFoldDB" id="A0A433SFQ0"/>
<dbReference type="EMBL" id="PQSP01000001">
    <property type="protein sequence ID" value="RUS67589.1"/>
    <property type="molecule type" value="Genomic_DNA"/>
</dbReference>
<proteinExistence type="predicted"/>
<comment type="caution">
    <text evidence="1">The sequence shown here is derived from an EMBL/GenBank/DDBJ whole genome shotgun (WGS) entry which is preliminary data.</text>
</comment>
<evidence type="ECO:0000313" key="2">
    <source>
        <dbReference type="Proteomes" id="UP000286947"/>
    </source>
</evidence>
<reference evidence="1 2" key="1">
    <citation type="submission" date="2018-01" db="EMBL/GenBank/DDBJ databases">
        <title>Saezia sanguinis gen. nov., sp. nov., in the order Burkholderiales isolated from human blood.</title>
        <authorList>
            <person name="Medina-Pascual M.J."/>
            <person name="Valdezate S."/>
            <person name="Monzon S."/>
            <person name="Cuesta I."/>
            <person name="Carrasco G."/>
            <person name="Villalon P."/>
            <person name="Saez-Nieto J.A."/>
        </authorList>
    </citation>
    <scope>NUCLEOTIDE SEQUENCE [LARGE SCALE GENOMIC DNA]</scope>
    <source>
        <strain evidence="1 2">CNM695-12</strain>
    </source>
</reference>
<organism evidence="1 2">
    <name type="scientific">Saezia sanguinis</name>
    <dbReference type="NCBI Taxonomy" id="1965230"/>
    <lineage>
        <taxon>Bacteria</taxon>
        <taxon>Pseudomonadati</taxon>
        <taxon>Pseudomonadota</taxon>
        <taxon>Betaproteobacteria</taxon>
        <taxon>Burkholderiales</taxon>
        <taxon>Saeziaceae</taxon>
        <taxon>Saezia</taxon>
    </lineage>
</organism>
<name>A0A433SFQ0_9BURK</name>
<sequence length="63" mass="7190">MSRWSKAGVLRNVFEQLQLEQALLSKIDCICLDSTSVKVHPDGMAALKKRPPKYRQVMCELDN</sequence>
<dbReference type="Proteomes" id="UP000286947">
    <property type="component" value="Unassembled WGS sequence"/>
</dbReference>